<evidence type="ECO:0000313" key="2">
    <source>
        <dbReference type="EMBL" id="OYW97199.1"/>
    </source>
</evidence>
<comment type="caution">
    <text evidence="2">The sequence shown here is derived from an EMBL/GenBank/DDBJ whole genome shotgun (WGS) entry which is preliminary data.</text>
</comment>
<feature type="region of interest" description="Disordered" evidence="1">
    <location>
        <begin position="1"/>
        <end position="75"/>
    </location>
</feature>
<dbReference type="Proteomes" id="UP000215616">
    <property type="component" value="Unassembled WGS sequence"/>
</dbReference>
<dbReference type="EMBL" id="NCDQ01000700">
    <property type="protein sequence ID" value="OYW97199.1"/>
    <property type="molecule type" value="Genomic_DNA"/>
</dbReference>
<organism evidence="2 3">
    <name type="scientific">Caulobacter vibrioides</name>
    <name type="common">Caulobacter crescentus</name>
    <dbReference type="NCBI Taxonomy" id="155892"/>
    <lineage>
        <taxon>Bacteria</taxon>
        <taxon>Pseudomonadati</taxon>
        <taxon>Pseudomonadota</taxon>
        <taxon>Alphaproteobacteria</taxon>
        <taxon>Caulobacterales</taxon>
        <taxon>Caulobacteraceae</taxon>
        <taxon>Caulobacter</taxon>
    </lineage>
</organism>
<protein>
    <recommendedName>
        <fullName evidence="4">Polar localization protein TipN</fullName>
    </recommendedName>
</protein>
<evidence type="ECO:0000313" key="3">
    <source>
        <dbReference type="Proteomes" id="UP000215616"/>
    </source>
</evidence>
<evidence type="ECO:0008006" key="4">
    <source>
        <dbReference type="Google" id="ProtNLM"/>
    </source>
</evidence>
<evidence type="ECO:0000256" key="1">
    <source>
        <dbReference type="SAM" id="MobiDB-lite"/>
    </source>
</evidence>
<reference evidence="2 3" key="1">
    <citation type="submission" date="2017-03" db="EMBL/GenBank/DDBJ databases">
        <title>Lifting the veil on microbial sulfur biogeochemistry in mining wastewaters.</title>
        <authorList>
            <person name="Kantor R.S."/>
            <person name="Colenbrander Nelson T."/>
            <person name="Marshall S."/>
            <person name="Bennett D."/>
            <person name="Apte S."/>
            <person name="Camacho D."/>
            <person name="Thomas B.C."/>
            <person name="Warren L.A."/>
            <person name="Banfield J.F."/>
        </authorList>
    </citation>
    <scope>NUCLEOTIDE SEQUENCE [LARGE SCALE GENOMIC DNA]</scope>
    <source>
        <strain evidence="2">32-67-7</strain>
    </source>
</reference>
<gene>
    <name evidence="2" type="ORF">B7Z12_22010</name>
</gene>
<accession>A0A258CNI8</accession>
<proteinExistence type="predicted"/>
<name>A0A258CNI8_CAUVI</name>
<dbReference type="AlphaFoldDB" id="A0A258CNI8"/>
<sequence length="214" mass="23075">AEVAPPPPAEDEAPLELRPSTPWPVREGRRSPAQEAGLRPRLRLTPTATDEEFSSLFEAAGGPPPAASDAAEEGGDGLTWKDLLAAIDEPPPRPMDERREAQLLSDIVALGIDPSALLPRGRIDEIGAVVQTGDMEGARQVVRRLAPAATRRLTRRLFTDDTLKAEAGDYLRRYRGMLDEAVARDQEGFMVATLLASDAGRVFLLLDAAAGDMM</sequence>
<feature type="non-terminal residue" evidence="2">
    <location>
        <position position="1"/>
    </location>
</feature>